<organism evidence="1">
    <name type="scientific">Tepidanaerobacter syntrophicus</name>
    <dbReference type="NCBI Taxonomy" id="224999"/>
    <lineage>
        <taxon>Bacteria</taxon>
        <taxon>Bacillati</taxon>
        <taxon>Bacillota</taxon>
        <taxon>Clostridia</taxon>
        <taxon>Thermosediminibacterales</taxon>
        <taxon>Tepidanaerobacteraceae</taxon>
        <taxon>Tepidanaerobacter</taxon>
    </lineage>
</organism>
<dbReference type="EMBL" id="DF977002">
    <property type="protein sequence ID" value="GAQ25588.1"/>
    <property type="molecule type" value="Genomic_DNA"/>
</dbReference>
<evidence type="ECO:0000313" key="2">
    <source>
        <dbReference type="Proteomes" id="UP000062160"/>
    </source>
</evidence>
<sequence>MLYNDNSALLINEEEKEQEVVLDVLEDYMLDYLYKSGYMEY</sequence>
<dbReference type="Proteomes" id="UP000062160">
    <property type="component" value="Unassembled WGS sequence"/>
</dbReference>
<dbReference type="RefSeq" id="WP_272947403.1">
    <property type="nucleotide sequence ID" value="NZ_BSDN01000010.1"/>
</dbReference>
<proteinExistence type="predicted"/>
<dbReference type="AlphaFoldDB" id="A0A0U9HI82"/>
<evidence type="ECO:0000313" key="1">
    <source>
        <dbReference type="EMBL" id="GAQ25588.1"/>
    </source>
</evidence>
<accession>A0A0U9HI82</accession>
<gene>
    <name evidence="1" type="ORF">TSYNT_8117</name>
</gene>
<name>A0A0U9HI82_9FIRM</name>
<dbReference type="STRING" id="224999.GCA_001485475_01618"/>
<reference evidence="1" key="1">
    <citation type="journal article" date="2016" name="Genome Announc.">
        <title>Draft Genome Sequence of the Syntrophic Lactate-Degrading Bacterium Tepidanaerobacter syntrophicus JLT.</title>
        <authorList>
            <person name="Matsuura N."/>
            <person name="Ohashi A."/>
            <person name="Tourlousse D.M."/>
            <person name="Sekiguchi Y."/>
        </authorList>
    </citation>
    <scope>NUCLEOTIDE SEQUENCE [LARGE SCALE GENOMIC DNA]</scope>
    <source>
        <strain evidence="1">JL</strain>
    </source>
</reference>
<keyword evidence="2" id="KW-1185">Reference proteome</keyword>
<protein>
    <submittedName>
        <fullName evidence="1">Uncharacterized protein</fullName>
    </submittedName>
</protein>